<accession>A0A4U5LZ16</accession>
<comment type="subunit">
    <text evidence="3">Component of the 19S proteasome regulatory particle complex. The 26S proteasome consists of a 20S core particle (CP) and two 19S regulatory subunits (RP). The regulatory particle is made of a lid composed of 9 subunits including PSMD13, a base containing 6 ATPases and few additional components.</text>
</comment>
<dbReference type="SMART" id="SM00088">
    <property type="entry name" value="PINT"/>
    <property type="match status" value="1"/>
</dbReference>
<dbReference type="EMBL" id="AZBU02000011">
    <property type="protein sequence ID" value="TKR61512.1"/>
    <property type="molecule type" value="Genomic_DNA"/>
</dbReference>
<dbReference type="Proteomes" id="UP000298663">
    <property type="component" value="Unassembled WGS sequence"/>
</dbReference>
<evidence type="ECO:0000256" key="1">
    <source>
        <dbReference type="ARBA" id="ARBA00002362"/>
    </source>
</evidence>
<dbReference type="AlphaFoldDB" id="A0A4U5LZ16"/>
<dbReference type="InterPro" id="IPR000717">
    <property type="entry name" value="PCI_dom"/>
</dbReference>
<dbReference type="InterPro" id="IPR054179">
    <property type="entry name" value="PSD13_N"/>
</dbReference>
<organism evidence="10 11">
    <name type="scientific">Steinernema carpocapsae</name>
    <name type="common">Entomopathogenic nematode</name>
    <dbReference type="NCBI Taxonomy" id="34508"/>
    <lineage>
        <taxon>Eukaryota</taxon>
        <taxon>Metazoa</taxon>
        <taxon>Ecdysozoa</taxon>
        <taxon>Nematoda</taxon>
        <taxon>Chromadorea</taxon>
        <taxon>Rhabditida</taxon>
        <taxon>Tylenchina</taxon>
        <taxon>Panagrolaimomorpha</taxon>
        <taxon>Strongyloidoidea</taxon>
        <taxon>Steinernematidae</taxon>
        <taxon>Steinernema</taxon>
    </lineage>
</organism>
<evidence type="ECO:0000259" key="9">
    <source>
        <dbReference type="PROSITE" id="PS50250"/>
    </source>
</evidence>
<comment type="similarity">
    <text evidence="2">Belongs to the proteasome subunit S11 family.</text>
</comment>
<dbReference type="SUPFAM" id="SSF46785">
    <property type="entry name" value="Winged helix' DNA-binding domain"/>
    <property type="match status" value="1"/>
</dbReference>
<protein>
    <recommendedName>
        <fullName evidence="4">26S proteasome non-ATPase regulatory subunit 13</fullName>
    </recommendedName>
    <alternativeName>
        <fullName evidence="6">26S proteasome regulatory subunit RPN9</fullName>
    </alternativeName>
    <alternativeName>
        <fullName evidence="8">26S proteasome regulatory subunit S11</fullName>
    </alternativeName>
    <alternativeName>
        <fullName evidence="7">26S proteasome regulatory subunit p40.5</fullName>
    </alternativeName>
</protein>
<evidence type="ECO:0000256" key="3">
    <source>
        <dbReference type="ARBA" id="ARBA00011441"/>
    </source>
</evidence>
<dbReference type="OrthoDB" id="1093at2759"/>
<evidence type="ECO:0000256" key="7">
    <source>
        <dbReference type="ARBA" id="ARBA00031303"/>
    </source>
</evidence>
<dbReference type="PANTHER" id="PTHR10539:SF0">
    <property type="entry name" value="26S PROTEASOME NON-ATPASE REGULATORY SUBUNIT 13"/>
    <property type="match status" value="1"/>
</dbReference>
<reference evidence="10 11" key="2">
    <citation type="journal article" date="2019" name="G3 (Bethesda)">
        <title>Hybrid Assembly of the Genome of the Entomopathogenic Nematode Steinernema carpocapsae Identifies the X-Chromosome.</title>
        <authorList>
            <person name="Serra L."/>
            <person name="Macchietto M."/>
            <person name="Macias-Munoz A."/>
            <person name="McGill C.J."/>
            <person name="Rodriguez I.M."/>
            <person name="Rodriguez B."/>
            <person name="Murad R."/>
            <person name="Mortazavi A."/>
        </authorList>
    </citation>
    <scope>NUCLEOTIDE SEQUENCE [LARGE SCALE GENOMIC DNA]</scope>
    <source>
        <strain evidence="10 11">ALL</strain>
    </source>
</reference>
<comment type="caution">
    <text evidence="10">The sequence shown here is derived from an EMBL/GenBank/DDBJ whole genome shotgun (WGS) entry which is preliminary data.</text>
</comment>
<evidence type="ECO:0000256" key="4">
    <source>
        <dbReference type="ARBA" id="ARBA00015732"/>
    </source>
</evidence>
<dbReference type="PROSITE" id="PS50250">
    <property type="entry name" value="PCI"/>
    <property type="match status" value="1"/>
</dbReference>
<proteinExistence type="inferred from homology"/>
<keyword evidence="5" id="KW-0647">Proteasome</keyword>
<feature type="domain" description="PCI" evidence="9">
    <location>
        <begin position="183"/>
        <end position="357"/>
    </location>
</feature>
<sequence length="397" mass="45189">MSPAETYLSKQIEIAEAAGNETAASAWKSMKQMHHAKQWKQLTGLVREHVAHFREGAPVLHKDLDLEVLYENFIARFADSANPKDVAVILCMISEDIFEKRGEQAAWDFVDKYRQPCKKDAVAAVRLQVGEIELRLKARRNNVLVHGDEIKRRLPEIQEELEKLHGVTEAHAPFFKTSAAFLRETKNYAAYYREALRYLGCEDLGSLTEATKTEYAILVSFAALLGDDVYNIGELLAHPVMQYLEVGEYSWLKDLIVAFNAGDIPKFQALKTSWGKWPDLAENEVFITNKVRLLSIMELALSRAKSNRSLSLQDIAQKAQVKEKEAEFLVMRAVSKNLIIANINEVDKLVTISWIAPRVLTRIQIRSLMKQINAWEKDVEVARVVLEKEADPIFVHQ</sequence>
<dbReference type="GO" id="GO:0008541">
    <property type="term" value="C:proteasome regulatory particle, lid subcomplex"/>
    <property type="evidence" value="ECO:0007669"/>
    <property type="project" value="TreeGrafter"/>
</dbReference>
<evidence type="ECO:0000313" key="11">
    <source>
        <dbReference type="Proteomes" id="UP000298663"/>
    </source>
</evidence>
<dbReference type="GO" id="GO:0005198">
    <property type="term" value="F:structural molecule activity"/>
    <property type="evidence" value="ECO:0007669"/>
    <property type="project" value="TreeGrafter"/>
</dbReference>
<evidence type="ECO:0000256" key="6">
    <source>
        <dbReference type="ARBA" id="ARBA00029749"/>
    </source>
</evidence>
<keyword evidence="11" id="KW-1185">Reference proteome</keyword>
<evidence type="ECO:0000256" key="5">
    <source>
        <dbReference type="ARBA" id="ARBA00022942"/>
    </source>
</evidence>
<evidence type="ECO:0000256" key="8">
    <source>
        <dbReference type="ARBA" id="ARBA00032323"/>
    </source>
</evidence>
<comment type="function">
    <text evidence="1">Component of the 26S proteasome, a multiprotein complex involved in the ATP-dependent degradation of ubiquitinated proteins. This complex plays a key role in the maintenance of protein homeostasis by removing misfolded or damaged proteins, which could impair cellular functions, and by removing proteins whose functions are no longer required. Therefore, the proteasome participates in numerous cellular processes, including cell cycle progression, apoptosis, or DNA damage repair.</text>
</comment>
<dbReference type="InterPro" id="IPR035298">
    <property type="entry name" value="PSMD13"/>
</dbReference>
<dbReference type="GO" id="GO:0005634">
    <property type="term" value="C:nucleus"/>
    <property type="evidence" value="ECO:0007669"/>
    <property type="project" value="TreeGrafter"/>
</dbReference>
<dbReference type="Pfam" id="PF01399">
    <property type="entry name" value="PCI"/>
    <property type="match status" value="1"/>
</dbReference>
<dbReference type="STRING" id="34508.A0A4U5LZ16"/>
<reference evidence="10 11" key="1">
    <citation type="journal article" date="2015" name="Genome Biol.">
        <title>Comparative genomics of Steinernema reveals deeply conserved gene regulatory networks.</title>
        <authorList>
            <person name="Dillman A.R."/>
            <person name="Macchietto M."/>
            <person name="Porter C.F."/>
            <person name="Rogers A."/>
            <person name="Williams B."/>
            <person name="Antoshechkin I."/>
            <person name="Lee M.M."/>
            <person name="Goodwin Z."/>
            <person name="Lu X."/>
            <person name="Lewis E.E."/>
            <person name="Goodrich-Blair H."/>
            <person name="Stock S.P."/>
            <person name="Adams B.J."/>
            <person name="Sternberg P.W."/>
            <person name="Mortazavi A."/>
        </authorList>
    </citation>
    <scope>NUCLEOTIDE SEQUENCE [LARGE SCALE GENOMIC DNA]</scope>
    <source>
        <strain evidence="10 11">ALL</strain>
    </source>
</reference>
<evidence type="ECO:0000313" key="10">
    <source>
        <dbReference type="EMBL" id="TKR61512.1"/>
    </source>
</evidence>
<dbReference type="GO" id="GO:0006511">
    <property type="term" value="P:ubiquitin-dependent protein catabolic process"/>
    <property type="evidence" value="ECO:0007669"/>
    <property type="project" value="TreeGrafter"/>
</dbReference>
<evidence type="ECO:0000256" key="2">
    <source>
        <dbReference type="ARBA" id="ARBA00006207"/>
    </source>
</evidence>
<name>A0A4U5LZ16_STECR</name>
<dbReference type="Pfam" id="PF22037">
    <property type="entry name" value="PSD13_N"/>
    <property type="match status" value="1"/>
</dbReference>
<dbReference type="GO" id="GO:0005829">
    <property type="term" value="C:cytosol"/>
    <property type="evidence" value="ECO:0007669"/>
    <property type="project" value="TreeGrafter"/>
</dbReference>
<dbReference type="PANTHER" id="PTHR10539">
    <property type="entry name" value="26S PROTEASOME NON-ATPASE REGULATORY SUBUNIT 13"/>
    <property type="match status" value="1"/>
</dbReference>
<gene>
    <name evidence="10" type="ORF">L596_028613</name>
</gene>
<dbReference type="InterPro" id="IPR036390">
    <property type="entry name" value="WH_DNA-bd_sf"/>
</dbReference>